<dbReference type="Proteomes" id="UP000887566">
    <property type="component" value="Unplaced"/>
</dbReference>
<dbReference type="AlphaFoldDB" id="A0A914W922"/>
<organism evidence="1 2">
    <name type="scientific">Plectus sambesii</name>
    <dbReference type="NCBI Taxonomy" id="2011161"/>
    <lineage>
        <taxon>Eukaryota</taxon>
        <taxon>Metazoa</taxon>
        <taxon>Ecdysozoa</taxon>
        <taxon>Nematoda</taxon>
        <taxon>Chromadorea</taxon>
        <taxon>Plectida</taxon>
        <taxon>Plectina</taxon>
        <taxon>Plectoidea</taxon>
        <taxon>Plectidae</taxon>
        <taxon>Plectus</taxon>
    </lineage>
</organism>
<proteinExistence type="predicted"/>
<dbReference type="WBParaSite" id="PSAMB.scaffold3498size18038.g22147.t1">
    <property type="protein sequence ID" value="PSAMB.scaffold3498size18038.g22147.t1"/>
    <property type="gene ID" value="PSAMB.scaffold3498size18038.g22147"/>
</dbReference>
<name>A0A914W922_9BILA</name>
<protein>
    <submittedName>
        <fullName evidence="2">Uncharacterized protein</fullName>
    </submittedName>
</protein>
<keyword evidence="1" id="KW-1185">Reference proteome</keyword>
<accession>A0A914W922</accession>
<reference evidence="2" key="1">
    <citation type="submission" date="2022-11" db="UniProtKB">
        <authorList>
            <consortium name="WormBaseParasite"/>
        </authorList>
    </citation>
    <scope>IDENTIFICATION</scope>
</reference>
<sequence length="205" mass="22749">MQVGPPAWRCHWRCQLWTRMALCTKANALFKRYAMGMGLLPSQRRSAFASLSTIDSHLAQVPVMDPQVVEVIKAQKKIISSSEINLSTLHQSVTNAHNLMLMVLHQVHAGLLGRPLRGCIQWAIKANSMTSHEVTMLWWEAILHQFVRDLTAAVPLFRATLISARTRDAVRDHAMGAIAPALFGSKLLDEALEHGKDGTLLKALA</sequence>
<evidence type="ECO:0000313" key="1">
    <source>
        <dbReference type="Proteomes" id="UP000887566"/>
    </source>
</evidence>
<evidence type="ECO:0000313" key="2">
    <source>
        <dbReference type="WBParaSite" id="PSAMB.scaffold3498size18038.g22147.t1"/>
    </source>
</evidence>